<comment type="caution">
    <text evidence="1">The sequence shown here is derived from an EMBL/GenBank/DDBJ whole genome shotgun (WGS) entry which is preliminary data.</text>
</comment>
<organism evidence="1 2">
    <name type="scientific">Aureobasidium pullulans</name>
    <name type="common">Black yeast</name>
    <name type="synonym">Pullularia pullulans</name>
    <dbReference type="NCBI Taxonomy" id="5580"/>
    <lineage>
        <taxon>Eukaryota</taxon>
        <taxon>Fungi</taxon>
        <taxon>Dikarya</taxon>
        <taxon>Ascomycota</taxon>
        <taxon>Pezizomycotina</taxon>
        <taxon>Dothideomycetes</taxon>
        <taxon>Dothideomycetidae</taxon>
        <taxon>Dothideales</taxon>
        <taxon>Saccotheciaceae</taxon>
        <taxon>Aureobasidium</taxon>
    </lineage>
</organism>
<gene>
    <name evidence="1" type="ORF">D6D12_02287</name>
</gene>
<reference evidence="1 2" key="1">
    <citation type="submission" date="2018-10" db="EMBL/GenBank/DDBJ databases">
        <title>Fifty Aureobasidium pullulans genomes reveal a recombining polyextremotolerant generalist.</title>
        <authorList>
            <person name="Gostincar C."/>
            <person name="Turk M."/>
            <person name="Zajc J."/>
            <person name="Gunde-Cimerman N."/>
        </authorList>
    </citation>
    <scope>NUCLEOTIDE SEQUENCE [LARGE SCALE GENOMIC DNA]</scope>
    <source>
        <strain evidence="1 2">EXF-10081</strain>
    </source>
</reference>
<dbReference type="Proteomes" id="UP000310374">
    <property type="component" value="Unassembled WGS sequence"/>
</dbReference>
<dbReference type="AlphaFoldDB" id="A0AB74K1F9"/>
<protein>
    <submittedName>
        <fullName evidence="1">Uncharacterized protein</fullName>
    </submittedName>
</protein>
<evidence type="ECO:0000313" key="2">
    <source>
        <dbReference type="Proteomes" id="UP000310374"/>
    </source>
</evidence>
<accession>A0AB74K1F9</accession>
<dbReference type="EMBL" id="QZAT01000016">
    <property type="protein sequence ID" value="THX32298.1"/>
    <property type="molecule type" value="Genomic_DNA"/>
</dbReference>
<sequence length="297" mass="33522">MASRSFVGARRIKIAQQIPIRVKNSKAITRPYQKRRPQAPPFSYDSATDMALPRHTQLEEEVHGVGLLESEESFNVSDPTANSLLSEPQFTHEIPELLSTVPDLSQLEHLVEERRARRFTTCTSLNTIIQRNKSLIDDIETYEIPLSVFNDVAGVSGPRQSSHQRAVKKTSSLTKQRYRLVNASNSVLTLNNILITECQVILREESKFHSSGNTNRPQNEDLVNGNKDLVKENDDLVCFLGRITPLLDILENLNDHLLKHLNIFESQPEVARVAKTEPLRTDSSSSMGLLSRLSCFH</sequence>
<proteinExistence type="predicted"/>
<name>A0AB74K1F9_AURPU</name>
<evidence type="ECO:0000313" key="1">
    <source>
        <dbReference type="EMBL" id="THX32298.1"/>
    </source>
</evidence>